<feature type="signal peptide" evidence="1">
    <location>
        <begin position="1"/>
        <end position="19"/>
    </location>
</feature>
<dbReference type="InterPro" id="IPR010417">
    <property type="entry name" value="Embryo-specific_ATS3"/>
</dbReference>
<dbReference type="RefSeq" id="XP_004487219.1">
    <property type="nucleotide sequence ID" value="XM_004487162.3"/>
</dbReference>
<evidence type="ECO:0000256" key="1">
    <source>
        <dbReference type="SAM" id="SignalP"/>
    </source>
</evidence>
<gene>
    <name evidence="3" type="primary">LOC101493249</name>
</gene>
<dbReference type="KEGG" id="cam:101493249"/>
<dbReference type="AlphaFoldDB" id="A0A1S2XEW8"/>
<dbReference type="Proteomes" id="UP000087171">
    <property type="component" value="Chromosome Ca1"/>
</dbReference>
<dbReference type="Gene3D" id="2.60.60.20">
    <property type="entry name" value="PLAT/LH2 domain"/>
    <property type="match status" value="1"/>
</dbReference>
<evidence type="ECO:0000313" key="2">
    <source>
        <dbReference type="Proteomes" id="UP000087171"/>
    </source>
</evidence>
<keyword evidence="2" id="KW-1185">Reference proteome</keyword>
<dbReference type="PANTHER" id="PTHR31718">
    <property type="entry name" value="PLAT DOMAIN-CONTAINING PROTEIN"/>
    <property type="match status" value="1"/>
</dbReference>
<dbReference type="SUPFAM" id="SSF49723">
    <property type="entry name" value="Lipase/lipooxygenase domain (PLAT/LH2 domain)"/>
    <property type="match status" value="1"/>
</dbReference>
<dbReference type="OrthoDB" id="817978at2759"/>
<protein>
    <submittedName>
        <fullName evidence="3">Embryo-specific protein ATS3B-like</fullName>
    </submittedName>
</protein>
<reference evidence="3" key="2">
    <citation type="submission" date="2025-08" db="UniProtKB">
        <authorList>
            <consortium name="RefSeq"/>
        </authorList>
    </citation>
    <scope>IDENTIFICATION</scope>
    <source>
        <tissue evidence="3">Etiolated seedlings</tissue>
    </source>
</reference>
<dbReference type="STRING" id="3827.A0A1S2XEW8"/>
<proteinExistence type="predicted"/>
<dbReference type="Pfam" id="PF06232">
    <property type="entry name" value="ATS3"/>
    <property type="match status" value="1"/>
</dbReference>
<accession>A0A1S2XEW8</accession>
<keyword evidence="1" id="KW-0732">Signal</keyword>
<reference evidence="2" key="1">
    <citation type="journal article" date="2013" name="Nat. Biotechnol.">
        <title>Draft genome sequence of chickpea (Cicer arietinum) provides a resource for trait improvement.</title>
        <authorList>
            <person name="Varshney R.K."/>
            <person name="Song C."/>
            <person name="Saxena R.K."/>
            <person name="Azam S."/>
            <person name="Yu S."/>
            <person name="Sharpe A.G."/>
            <person name="Cannon S."/>
            <person name="Baek J."/>
            <person name="Rosen B.D."/>
            <person name="Tar'an B."/>
            <person name="Millan T."/>
            <person name="Zhang X."/>
            <person name="Ramsay L.D."/>
            <person name="Iwata A."/>
            <person name="Wang Y."/>
            <person name="Nelson W."/>
            <person name="Farmer A.D."/>
            <person name="Gaur P.M."/>
            <person name="Soderlund C."/>
            <person name="Penmetsa R.V."/>
            <person name="Xu C."/>
            <person name="Bharti A.K."/>
            <person name="He W."/>
            <person name="Winter P."/>
            <person name="Zhao S."/>
            <person name="Hane J.K."/>
            <person name="Carrasquilla-Garcia N."/>
            <person name="Condie J.A."/>
            <person name="Upadhyaya H.D."/>
            <person name="Luo M.C."/>
            <person name="Thudi M."/>
            <person name="Gowda C.L."/>
            <person name="Singh N.P."/>
            <person name="Lichtenzveig J."/>
            <person name="Gali K.K."/>
            <person name="Rubio J."/>
            <person name="Nadarajan N."/>
            <person name="Dolezel J."/>
            <person name="Bansal K.C."/>
            <person name="Xu X."/>
            <person name="Edwards D."/>
            <person name="Zhang G."/>
            <person name="Kahl G."/>
            <person name="Gil J."/>
            <person name="Singh K.B."/>
            <person name="Datta S.K."/>
            <person name="Jackson S.A."/>
            <person name="Wang J."/>
            <person name="Cook D.R."/>
        </authorList>
    </citation>
    <scope>NUCLEOTIDE SEQUENCE [LARGE SCALE GENOMIC DNA]</scope>
    <source>
        <strain evidence="2">cv. CDC Frontier</strain>
    </source>
</reference>
<dbReference type="PANTHER" id="PTHR31718:SF31">
    <property type="entry name" value="OS01G0172800 PROTEIN"/>
    <property type="match status" value="1"/>
</dbReference>
<dbReference type="InterPro" id="IPR036392">
    <property type="entry name" value="PLAT/LH2_dom_sf"/>
</dbReference>
<dbReference type="GeneID" id="101493249"/>
<dbReference type="PaxDb" id="3827-XP_004487219.1"/>
<evidence type="ECO:0000313" key="3">
    <source>
        <dbReference type="RefSeq" id="XP_004487219.1"/>
    </source>
</evidence>
<organism evidence="2 3">
    <name type="scientific">Cicer arietinum</name>
    <name type="common">Chickpea</name>
    <name type="synonym">Garbanzo</name>
    <dbReference type="NCBI Taxonomy" id="3827"/>
    <lineage>
        <taxon>Eukaryota</taxon>
        <taxon>Viridiplantae</taxon>
        <taxon>Streptophyta</taxon>
        <taxon>Embryophyta</taxon>
        <taxon>Tracheophyta</taxon>
        <taxon>Spermatophyta</taxon>
        <taxon>Magnoliopsida</taxon>
        <taxon>eudicotyledons</taxon>
        <taxon>Gunneridae</taxon>
        <taxon>Pentapetalae</taxon>
        <taxon>rosids</taxon>
        <taxon>fabids</taxon>
        <taxon>Fabales</taxon>
        <taxon>Fabaceae</taxon>
        <taxon>Papilionoideae</taxon>
        <taxon>50 kb inversion clade</taxon>
        <taxon>NPAAA clade</taxon>
        <taxon>Hologalegina</taxon>
        <taxon>IRL clade</taxon>
        <taxon>Cicereae</taxon>
        <taxon>Cicer</taxon>
    </lineage>
</organism>
<name>A0A1S2XEW8_CICAR</name>
<feature type="chain" id="PRO_5010376712" evidence="1">
    <location>
        <begin position="20"/>
        <end position="162"/>
    </location>
</feature>
<sequence length="162" mass="17984">MKLFTLILTFSIIVDLSQATPTLITQHTIQTNQSSTLNSIEREGDTCNYKITIKTSCYSPPSTTDQIDLLFADAHGTEVFVPRLDGRASGTFDQCTTSIFNIRGKACVDEICKVYVYRRGSNGWIPKTVTVNDYINPPLTIYLNVYIPNDGAGYGHNFCGKI</sequence>